<dbReference type="GO" id="GO:0005198">
    <property type="term" value="F:structural molecule activity"/>
    <property type="evidence" value="ECO:0007669"/>
    <property type="project" value="InterPro"/>
</dbReference>
<dbReference type="Pfam" id="PF08762">
    <property type="entry name" value="CRPV_capsid"/>
    <property type="match status" value="1"/>
</dbReference>
<evidence type="ECO:0000256" key="3">
    <source>
        <dbReference type="ARBA" id="ARBA00022844"/>
    </source>
</evidence>
<evidence type="ECO:0000256" key="4">
    <source>
        <dbReference type="SAM" id="MobiDB-lite"/>
    </source>
</evidence>
<feature type="domain" description="Picornavirus capsid" evidence="5">
    <location>
        <begin position="126"/>
        <end position="215"/>
    </location>
</feature>
<dbReference type="GO" id="GO:0019028">
    <property type="term" value="C:viral capsid"/>
    <property type="evidence" value="ECO:0007669"/>
    <property type="project" value="UniProtKB-KW"/>
</dbReference>
<evidence type="ECO:0000256" key="2">
    <source>
        <dbReference type="ARBA" id="ARBA00022561"/>
    </source>
</evidence>
<keyword evidence="2" id="KW-0167">Capsid protein</keyword>
<dbReference type="CDD" id="cd00205">
    <property type="entry name" value="rhv_like"/>
    <property type="match status" value="2"/>
</dbReference>
<dbReference type="Gene3D" id="2.60.120.20">
    <property type="match status" value="3"/>
</dbReference>
<dbReference type="InterPro" id="IPR033703">
    <property type="entry name" value="Rhv-like"/>
</dbReference>
<evidence type="ECO:0000259" key="6">
    <source>
        <dbReference type="Pfam" id="PF08762"/>
    </source>
</evidence>
<dbReference type="InterPro" id="IPR029053">
    <property type="entry name" value="Viral_coat"/>
</dbReference>
<organism evidence="7">
    <name type="scientific">Reticulitermes flavipes dicistrovirus</name>
    <dbReference type="NCBI Taxonomy" id="3032231"/>
    <lineage>
        <taxon>Viruses</taxon>
        <taxon>Riboviria</taxon>
        <taxon>Orthornavirae</taxon>
        <taxon>Pisuviricota</taxon>
        <taxon>Pisoniviricetes</taxon>
        <taxon>Picornavirales</taxon>
        <taxon>Dicistroviridae</taxon>
    </lineage>
</organism>
<feature type="domain" description="Picornavirus capsid" evidence="5">
    <location>
        <begin position="439"/>
        <end position="513"/>
    </location>
</feature>
<sequence length="889" mass="97404">MNNISSTNSLPNQEEADGAHRTENQNTENNANVSYAAAIDTSKNDLEGSLVNMHADGATVDASINNFMPAKQLLTVGGEINAHTIQSFLSRPINIGDSEITTASTINGRLWATDFIVPQSMFTYSMISDKVAGFQGFRANMKVRLQVNATPFQQGRLILYYYPSPYEEAAMPKWNATVNDQALMYRLTQLPNVQLDLSSQSEATLTIPYYHPAPFFPMDAMGTDVNEFSWAAFNVALYSPVFDVSNVGVDCTLWAWFEDVEVCIPTDPSPILPGTTSNLVNQSGLDEPKGNVVRSAVLKISNAIAPRWCSKVLDGVLEAFGYSKPESSTANNNVKVFTYDSSQNSDGHDTSKNLGVISCNNVELIKDFGGIDTDPLSFEFLFPRPGLANFFTWPNTAVQNTVLFSTIVSPNSFDLGYTYVNGTDDSGIFAGPPALAIPRMFRFWRGCLRFHLKFVKTPFHSGRLQIQFTPGYNHVQPVTNSEQGLPYLIKEVVDIRTLTEYKFCVPYISNKPYCAIDESIGTLAFTVLTELKAPDTVNSTIVVIIEVSADPDFEVAQPVNSFYVDAGSGEGYIASTFGASSSVNFINQGGEAFSQPNQYDSRHDDFVPMGGITGVQTDGIDAAKMCIGERVLSFRQLLNRFNFFAASLGDLADAGQSTVNMSAWYLMPYNVQHFYYNATSGAGVSSGACLPDLYSLVSNCFAFKRGSIRIKTVSPTVATQYYTIGKTGDVDSTHLYAPTSQSVGPAAYTTYWLYRQGIQQAFEYLSMNGSLEFKIPFYQRFSFIPSVLRAVVTGDPAGGPYKAPVYLVGQAAAASLDPDGCAYLRSVGDDFQFGFFTGFPTIFYSLSAPTNGTVFNYIDGQMNYQFVPSKPPTSPNYPLQAYVPQEGYS</sequence>
<dbReference type="InterPro" id="IPR014872">
    <property type="entry name" value="Dicistrovirus_capsid-polyPr_C"/>
</dbReference>
<dbReference type="EMBL" id="BK063188">
    <property type="protein sequence ID" value="DBA56437.1"/>
    <property type="molecule type" value="Genomic_RNA"/>
</dbReference>
<keyword evidence="3" id="KW-0946">Virion</keyword>
<evidence type="ECO:0000259" key="5">
    <source>
        <dbReference type="Pfam" id="PF00073"/>
    </source>
</evidence>
<accession>A0AAT9JN00</accession>
<name>A0AAT9JN00_9VIRU</name>
<comment type="subcellular location">
    <subcellularLocation>
        <location evidence="1">Virion</location>
    </subcellularLocation>
</comment>
<dbReference type="InterPro" id="IPR001676">
    <property type="entry name" value="Picornavirus_capsid"/>
</dbReference>
<proteinExistence type="predicted"/>
<feature type="domain" description="Dicistrovirus capsid-polyprotein C-terminal" evidence="6">
    <location>
        <begin position="624"/>
        <end position="843"/>
    </location>
</feature>
<dbReference type="SUPFAM" id="SSF88633">
    <property type="entry name" value="Positive stranded ssRNA viruses"/>
    <property type="match status" value="3"/>
</dbReference>
<evidence type="ECO:0008006" key="8">
    <source>
        <dbReference type="Google" id="ProtNLM"/>
    </source>
</evidence>
<reference evidence="7" key="1">
    <citation type="journal article" date="2024" name="Microb. Genom.">
        <title>The hidden RNA viruses in Blattodea (cockroach and termite).</title>
        <authorList>
            <person name="Fan J."/>
            <person name="Jiang S."/>
            <person name="Li W."/>
            <person name="Li J."/>
            <person name="Pang R."/>
            <person name="Wu H."/>
        </authorList>
    </citation>
    <scope>NUCLEOTIDE SEQUENCE</scope>
</reference>
<evidence type="ECO:0000313" key="7">
    <source>
        <dbReference type="EMBL" id="DBA56437.1"/>
    </source>
</evidence>
<protein>
    <recommendedName>
        <fullName evidence="8">Structural polyprotein</fullName>
    </recommendedName>
</protein>
<evidence type="ECO:0000256" key="1">
    <source>
        <dbReference type="ARBA" id="ARBA00004328"/>
    </source>
</evidence>
<feature type="compositionally biased region" description="Polar residues" evidence="4">
    <location>
        <begin position="1"/>
        <end position="12"/>
    </location>
</feature>
<dbReference type="Pfam" id="PF00073">
    <property type="entry name" value="Rhv"/>
    <property type="match status" value="2"/>
</dbReference>
<feature type="region of interest" description="Disordered" evidence="4">
    <location>
        <begin position="1"/>
        <end position="31"/>
    </location>
</feature>